<dbReference type="Pfam" id="PF07221">
    <property type="entry name" value="GlcNAc_2-epim"/>
    <property type="match status" value="1"/>
</dbReference>
<dbReference type="GO" id="GO:0016853">
    <property type="term" value="F:isomerase activity"/>
    <property type="evidence" value="ECO:0007669"/>
    <property type="project" value="UniProtKB-KW"/>
</dbReference>
<feature type="compositionally biased region" description="Basic and acidic residues" evidence="3">
    <location>
        <begin position="87"/>
        <end position="99"/>
    </location>
</feature>
<reference evidence="4 5" key="1">
    <citation type="submission" date="2018-12" db="EMBL/GenBank/DDBJ databases">
        <authorList>
            <person name="Toschakov S.V."/>
        </authorList>
    </citation>
    <scope>NUCLEOTIDE SEQUENCE [LARGE SCALE GENOMIC DNA]</scope>
    <source>
        <strain evidence="4 5">GM2012</strain>
    </source>
</reference>
<accession>A0A432MIW9</accession>
<evidence type="ECO:0000256" key="1">
    <source>
        <dbReference type="ARBA" id="ARBA00008558"/>
    </source>
</evidence>
<keyword evidence="2" id="KW-0413">Isomerase</keyword>
<dbReference type="Gene3D" id="1.50.10.10">
    <property type="match status" value="1"/>
</dbReference>
<dbReference type="GO" id="GO:0005975">
    <property type="term" value="P:carbohydrate metabolic process"/>
    <property type="evidence" value="ECO:0007669"/>
    <property type="project" value="InterPro"/>
</dbReference>
<dbReference type="Proteomes" id="UP000280296">
    <property type="component" value="Unassembled WGS sequence"/>
</dbReference>
<dbReference type="InterPro" id="IPR008928">
    <property type="entry name" value="6-hairpin_glycosidase_sf"/>
</dbReference>
<comment type="caution">
    <text evidence="4">The sequence shown here is derived from an EMBL/GenBank/DDBJ whole genome shotgun (WGS) entry which is preliminary data.</text>
</comment>
<dbReference type="InterPro" id="IPR010819">
    <property type="entry name" value="AGE/CE"/>
</dbReference>
<evidence type="ECO:0000313" key="4">
    <source>
        <dbReference type="EMBL" id="RUL87145.1"/>
    </source>
</evidence>
<feature type="region of interest" description="Disordered" evidence="3">
    <location>
        <begin position="81"/>
        <end position="100"/>
    </location>
</feature>
<reference evidence="4 5" key="2">
    <citation type="submission" date="2019-01" db="EMBL/GenBank/DDBJ databases">
        <title>Tautonia sociabilis, a novel thermotolerant planctomycete of Isosphaeraceae family, isolated from a 4000 m deep subterranean habitat.</title>
        <authorList>
            <person name="Kovaleva O.L."/>
            <person name="Elcheninov A.G."/>
            <person name="Van Heerden E."/>
            <person name="Toshchakov S.V."/>
            <person name="Novikov A."/>
            <person name="Bonch-Osmolovskaya E.A."/>
            <person name="Kublanov I.V."/>
        </authorList>
    </citation>
    <scope>NUCLEOTIDE SEQUENCE [LARGE SCALE GENOMIC DNA]</scope>
    <source>
        <strain evidence="4 5">GM2012</strain>
    </source>
</reference>
<comment type="similarity">
    <text evidence="1">Belongs to the N-acylglucosamine 2-epimerase family.</text>
</comment>
<keyword evidence="5" id="KW-1185">Reference proteome</keyword>
<evidence type="ECO:0000256" key="2">
    <source>
        <dbReference type="ARBA" id="ARBA00023235"/>
    </source>
</evidence>
<dbReference type="EMBL" id="RYZH01000025">
    <property type="protein sequence ID" value="RUL87145.1"/>
    <property type="molecule type" value="Genomic_DNA"/>
</dbReference>
<dbReference type="InterPro" id="IPR012341">
    <property type="entry name" value="6hp_glycosidase-like_sf"/>
</dbReference>
<name>A0A432MIW9_9BACT</name>
<evidence type="ECO:0000256" key="3">
    <source>
        <dbReference type="SAM" id="MobiDB-lite"/>
    </source>
</evidence>
<gene>
    <name evidence="4" type="ORF">TsocGM_13780</name>
</gene>
<protein>
    <recommendedName>
        <fullName evidence="6">N-acylglucosamine 2-epimerase</fullName>
    </recommendedName>
</protein>
<evidence type="ECO:0000313" key="5">
    <source>
        <dbReference type="Proteomes" id="UP000280296"/>
    </source>
</evidence>
<dbReference type="AlphaFoldDB" id="A0A432MIW9"/>
<organism evidence="4 5">
    <name type="scientific">Tautonia sociabilis</name>
    <dbReference type="NCBI Taxonomy" id="2080755"/>
    <lineage>
        <taxon>Bacteria</taxon>
        <taxon>Pseudomonadati</taxon>
        <taxon>Planctomycetota</taxon>
        <taxon>Planctomycetia</taxon>
        <taxon>Isosphaerales</taxon>
        <taxon>Isosphaeraceae</taxon>
        <taxon>Tautonia</taxon>
    </lineage>
</organism>
<evidence type="ECO:0008006" key="6">
    <source>
        <dbReference type="Google" id="ProtNLM"/>
    </source>
</evidence>
<sequence>MGIVRFPGTLNQGVFASKISAQADVFGPVHDAIKVWWTQAEGLNPLSLMHRRFGRETDRDGEAFRHQWSFIESHLIDSESGGWFSPTDREGNLEGDGRKASQWKANYHTARGMMNVVRMLREEGASD</sequence>
<proteinExistence type="inferred from homology"/>
<dbReference type="SUPFAM" id="SSF48208">
    <property type="entry name" value="Six-hairpin glycosidases"/>
    <property type="match status" value="1"/>
</dbReference>